<evidence type="ECO:0000256" key="1">
    <source>
        <dbReference type="SAM" id="Phobius"/>
    </source>
</evidence>
<feature type="transmembrane region" description="Helical" evidence="1">
    <location>
        <begin position="84"/>
        <end position="105"/>
    </location>
</feature>
<dbReference type="Proteomes" id="UP001590951">
    <property type="component" value="Unassembled WGS sequence"/>
</dbReference>
<evidence type="ECO:0000313" key="2">
    <source>
        <dbReference type="EMBL" id="KAL2046703.1"/>
    </source>
</evidence>
<sequence length="429" mass="47873">MLKLPLTSLRMFAKRCPRALRAGALPTPLSECTRSQVAYHSYPSTPLRRPGRIQYIGLPRTPARRKASTRVAAKKLFKEYPFSMTLASAIILFGMSMLVYINYIYQSYIIGDFKAYPEPVAAKLRRALYYQNIDLQPKNSVKYYRQALQIAAEMGMDPFSDEILGVKIELSKLFEQIHMYQKAIDVLEIVRSDCLQWIEEVGGKPGNEGQRTKVLGKTIGVSVRLGEYYAHEQVDDQEAAEERLIWAVTALLKEQKRREQDGVKEGEGKWMSNEEIGGALESLGHHYEAKAQHYLSVPLFLQALGLCPPSSCHSVVLMNNLAISLAQQNPPPSFKPNQAPSSPTSHLSDARQWGLKALALASSIKPPQRTEECDEGCAVATINLGNFALIEGDIAEARTRFEEGRSISKGIGFLEGIERADENLKNLGK</sequence>
<protein>
    <submittedName>
        <fullName evidence="2">Uncharacterized protein</fullName>
    </submittedName>
</protein>
<dbReference type="PANTHER" id="PTHR28142:SF1">
    <property type="entry name" value="MITOCHONDRIAL INNER MEMBRANE I-AAA PROTEASE SUPERCOMPLEX SUBUNIT MGR3-RELATED"/>
    <property type="match status" value="1"/>
</dbReference>
<dbReference type="CDD" id="cd24145">
    <property type="entry name" value="Mgr3-like"/>
    <property type="match status" value="1"/>
</dbReference>
<keyword evidence="1" id="KW-1133">Transmembrane helix</keyword>
<dbReference type="InterPro" id="IPR040201">
    <property type="entry name" value="Mrg3-like"/>
</dbReference>
<dbReference type="EMBL" id="JBHFEH010000106">
    <property type="protein sequence ID" value="KAL2046703.1"/>
    <property type="molecule type" value="Genomic_DNA"/>
</dbReference>
<keyword evidence="1" id="KW-0812">Transmembrane</keyword>
<dbReference type="InterPro" id="IPR011990">
    <property type="entry name" value="TPR-like_helical_dom_sf"/>
</dbReference>
<accession>A0ABR4ATD5</accession>
<keyword evidence="1" id="KW-0472">Membrane</keyword>
<comment type="caution">
    <text evidence="2">The sequence shown here is derived from an EMBL/GenBank/DDBJ whole genome shotgun (WGS) entry which is preliminary data.</text>
</comment>
<proteinExistence type="predicted"/>
<keyword evidence="3" id="KW-1185">Reference proteome</keyword>
<gene>
    <name evidence="2" type="ORF">ABVK25_011617</name>
</gene>
<dbReference type="SUPFAM" id="SSF48452">
    <property type="entry name" value="TPR-like"/>
    <property type="match status" value="1"/>
</dbReference>
<organism evidence="2 3">
    <name type="scientific">Lepraria finkii</name>
    <dbReference type="NCBI Taxonomy" id="1340010"/>
    <lineage>
        <taxon>Eukaryota</taxon>
        <taxon>Fungi</taxon>
        <taxon>Dikarya</taxon>
        <taxon>Ascomycota</taxon>
        <taxon>Pezizomycotina</taxon>
        <taxon>Lecanoromycetes</taxon>
        <taxon>OSLEUM clade</taxon>
        <taxon>Lecanoromycetidae</taxon>
        <taxon>Lecanorales</taxon>
        <taxon>Lecanorineae</taxon>
        <taxon>Stereocaulaceae</taxon>
        <taxon>Lepraria</taxon>
    </lineage>
</organism>
<evidence type="ECO:0000313" key="3">
    <source>
        <dbReference type="Proteomes" id="UP001590951"/>
    </source>
</evidence>
<name>A0ABR4ATD5_9LECA</name>
<reference evidence="2 3" key="1">
    <citation type="submission" date="2024-09" db="EMBL/GenBank/DDBJ databases">
        <title>Rethinking Asexuality: The Enigmatic Case of Functional Sexual Genes in Lepraria (Stereocaulaceae).</title>
        <authorList>
            <person name="Doellman M."/>
            <person name="Sun Y."/>
            <person name="Barcenas-Pena A."/>
            <person name="Lumbsch H.T."/>
            <person name="Grewe F."/>
        </authorList>
    </citation>
    <scope>NUCLEOTIDE SEQUENCE [LARGE SCALE GENOMIC DNA]</scope>
    <source>
        <strain evidence="2 3">Grewe 0041</strain>
    </source>
</reference>
<dbReference type="PANTHER" id="PTHR28142">
    <property type="entry name" value="MITOCHONDRIAL INNER MEMBRANE I-AAA PROTEASE SUPERCOMPLEX SUBUNIT MGR3-RELATED"/>
    <property type="match status" value="1"/>
</dbReference>
<dbReference type="Gene3D" id="1.25.40.10">
    <property type="entry name" value="Tetratricopeptide repeat domain"/>
    <property type="match status" value="1"/>
</dbReference>